<accession>A0A6N0JW88</accession>
<dbReference type="SUPFAM" id="SSF52210">
    <property type="entry name" value="Succinyl-CoA synthetase domains"/>
    <property type="match status" value="2"/>
</dbReference>
<dbReference type="Pfam" id="PF13549">
    <property type="entry name" value="ATP-grasp_5"/>
    <property type="match status" value="1"/>
</dbReference>
<dbReference type="GO" id="GO:0016874">
    <property type="term" value="F:ligase activity"/>
    <property type="evidence" value="ECO:0007669"/>
    <property type="project" value="UniProtKB-KW"/>
</dbReference>
<dbReference type="PANTHER" id="PTHR42793:SF1">
    <property type="entry name" value="PEPTIDYL-LYSINE N-ACETYLTRANSFERASE PATZ"/>
    <property type="match status" value="1"/>
</dbReference>
<dbReference type="PANTHER" id="PTHR42793">
    <property type="entry name" value="COA BINDING DOMAIN CONTAINING PROTEIN"/>
    <property type="match status" value="1"/>
</dbReference>
<name>A0A6N0JW88_ACHDE</name>
<dbReference type="Gene3D" id="3.30.1490.20">
    <property type="entry name" value="ATP-grasp fold, A domain"/>
    <property type="match status" value="1"/>
</dbReference>
<dbReference type="GO" id="GO:0005524">
    <property type="term" value="F:ATP binding"/>
    <property type="evidence" value="ECO:0007669"/>
    <property type="project" value="UniProtKB-UniRule"/>
</dbReference>
<keyword evidence="1" id="KW-0067">ATP-binding</keyword>
<dbReference type="InterPro" id="IPR036291">
    <property type="entry name" value="NAD(P)-bd_dom_sf"/>
</dbReference>
<organism evidence="3 5">
    <name type="scientific">Achromobacter denitrificans</name>
    <name type="common">Alcaligenes denitrificans</name>
    <dbReference type="NCBI Taxonomy" id="32002"/>
    <lineage>
        <taxon>Bacteria</taxon>
        <taxon>Pseudomonadati</taxon>
        <taxon>Pseudomonadota</taxon>
        <taxon>Betaproteobacteria</taxon>
        <taxon>Burkholderiales</taxon>
        <taxon>Alcaligenaceae</taxon>
        <taxon>Achromobacter</taxon>
    </lineage>
</organism>
<dbReference type="Proteomes" id="UP001446337">
    <property type="component" value="Chromosome"/>
</dbReference>
<dbReference type="Gene3D" id="3.40.50.720">
    <property type="entry name" value="NAD(P)-binding Rossmann-like Domain"/>
    <property type="match status" value="1"/>
</dbReference>
<reference evidence="4 6" key="2">
    <citation type="submission" date="2024-05" db="EMBL/GenBank/DDBJ databases">
        <title>Achromobacter denitrificans. BP1, complete genome.</title>
        <authorList>
            <person name="Zhang B."/>
        </authorList>
    </citation>
    <scope>NUCLEOTIDE SEQUENCE [LARGE SCALE GENOMIC DNA]</scope>
    <source>
        <strain evidence="4 6">BP1</strain>
    </source>
</reference>
<keyword evidence="3" id="KW-0436">Ligase</keyword>
<dbReference type="Pfam" id="PF13607">
    <property type="entry name" value="Succ_CoA_lig"/>
    <property type="match status" value="1"/>
</dbReference>
<protein>
    <submittedName>
        <fullName evidence="3">Acetate--CoA ligase family protein</fullName>
    </submittedName>
</protein>
<dbReference type="SUPFAM" id="SSF51735">
    <property type="entry name" value="NAD(P)-binding Rossmann-fold domains"/>
    <property type="match status" value="1"/>
</dbReference>
<reference evidence="3 5" key="1">
    <citation type="submission" date="2020-05" db="EMBL/GenBank/DDBJ databases">
        <title>FDA dAtabase for Regulatory Grade micrObial Sequences (FDA-ARGOS): Supporting development and validation of Infectious Disease Dx tests.</title>
        <authorList>
            <person name="Sproer C."/>
            <person name="Gronow S."/>
            <person name="Severitt S."/>
            <person name="Schroder I."/>
            <person name="Tallon L."/>
            <person name="Sadzewicz L."/>
            <person name="Zhao X."/>
            <person name="Vavikolanu K."/>
            <person name="Mehta A."/>
            <person name="Aluvathingal J."/>
            <person name="Nadendla S."/>
            <person name="Myers T."/>
            <person name="Yan Y."/>
            <person name="Sichtig H."/>
        </authorList>
    </citation>
    <scope>NUCLEOTIDE SEQUENCE [LARGE SCALE GENOMIC DNA]</scope>
    <source>
        <strain evidence="3 5">FDAARGOS_787</strain>
    </source>
</reference>
<dbReference type="Gene3D" id="3.30.470.20">
    <property type="entry name" value="ATP-grasp fold, B domain"/>
    <property type="match status" value="1"/>
</dbReference>
<evidence type="ECO:0000256" key="1">
    <source>
        <dbReference type="PROSITE-ProRule" id="PRU00409"/>
    </source>
</evidence>
<dbReference type="InterPro" id="IPR032875">
    <property type="entry name" value="Succ_CoA_lig_flav_dom"/>
</dbReference>
<dbReference type="PROSITE" id="PS50975">
    <property type="entry name" value="ATP_GRASP"/>
    <property type="match status" value="1"/>
</dbReference>
<dbReference type="SUPFAM" id="SSF56059">
    <property type="entry name" value="Glutathione synthetase ATP-binding domain-like"/>
    <property type="match status" value="1"/>
</dbReference>
<dbReference type="GO" id="GO:0046872">
    <property type="term" value="F:metal ion binding"/>
    <property type="evidence" value="ECO:0007669"/>
    <property type="project" value="InterPro"/>
</dbReference>
<dbReference type="InterPro" id="IPR011761">
    <property type="entry name" value="ATP-grasp"/>
</dbReference>
<dbReference type="Proteomes" id="UP000509782">
    <property type="component" value="Chromosome"/>
</dbReference>
<dbReference type="Gene3D" id="3.40.50.261">
    <property type="entry name" value="Succinyl-CoA synthetase domains"/>
    <property type="match status" value="2"/>
</dbReference>
<dbReference type="EMBL" id="CP154792">
    <property type="protein sequence ID" value="XAN19768.1"/>
    <property type="molecule type" value="Genomic_DNA"/>
</dbReference>
<dbReference type="InterPro" id="IPR003781">
    <property type="entry name" value="CoA-bd"/>
</dbReference>
<dbReference type="InterPro" id="IPR016102">
    <property type="entry name" value="Succinyl-CoA_synth-like"/>
</dbReference>
<keyword evidence="6" id="KW-1185">Reference proteome</keyword>
<proteinExistence type="predicted"/>
<dbReference type="Pfam" id="PF13380">
    <property type="entry name" value="CoA_binding_2"/>
    <property type="match status" value="1"/>
</dbReference>
<dbReference type="EMBL" id="CP054569">
    <property type="protein sequence ID" value="QKQ51274.1"/>
    <property type="molecule type" value="Genomic_DNA"/>
</dbReference>
<evidence type="ECO:0000259" key="2">
    <source>
        <dbReference type="PROSITE" id="PS50975"/>
    </source>
</evidence>
<evidence type="ECO:0000313" key="3">
    <source>
        <dbReference type="EMBL" id="QKQ51274.1"/>
    </source>
</evidence>
<sequence length="681" mass="71993">MSPVERIEKLLNPRSIAIVGASQAANKLAGQLIPALREGGYEGEIYPVNPRYEEVAGLRCHPSVAAIPGEVDHCVIVVGKERVPQVLEDCRAKRVPGASIYTSGYAEASADGRQAQRMLEDLARDMTFIGPNCMGFSNLAARVMAAPSAVLKRARGVGDVALISQSGGLAYATIAYFAQRDGLGFSHIVNTGNSAGVSYGDLVEYLFQDAATRVVLAVTESERAACEVIDAVRRLGLRKPVVLLKLGRGQTGTRMALSHTGSLAGDYRLVRDVAEQHGIVCASDADDALGLCELLRHGYSAAHAEGIASLCISGGNITLFADQADARGLRFAELAPATEARLAEVLPDYISVHNPIDITALGYENPGLHADVLNVLLTDPAVRTVVPILTTLDDYTEVSRLLAGVRANTGCDMIALWSGGAYETQSREILRQAGIPIFHSATLLANCLDRLRRAAGRRPAAASQPAQPSADAGAPARAMREGEAMQWLQARGVAVPALRACPRGELAAAARELGYPLVIKADSTQTHISDQDGVILNIRDDEGLAQAMARVADWAGDEVLALRYLPGHELVAGTFAHPQLGLVLMVGSGGQWVELLKDVRFVALPASTQELAEALASTLVGRALQSRFRGAQGYDEAVQLLERLGDAAVQAGAAVTQIELNPVTVGRHGAAAVDAAIYLRA</sequence>
<evidence type="ECO:0000313" key="4">
    <source>
        <dbReference type="EMBL" id="XAN19768.1"/>
    </source>
</evidence>
<dbReference type="InterPro" id="IPR013815">
    <property type="entry name" value="ATP_grasp_subdomain_1"/>
</dbReference>
<dbReference type="AlphaFoldDB" id="A0A6N0JW88"/>
<feature type="domain" description="ATP-grasp" evidence="2">
    <location>
        <begin position="485"/>
        <end position="678"/>
    </location>
</feature>
<evidence type="ECO:0000313" key="5">
    <source>
        <dbReference type="Proteomes" id="UP000509782"/>
    </source>
</evidence>
<dbReference type="RefSeq" id="WP_174717532.1">
    <property type="nucleotide sequence ID" value="NZ_CP054569.1"/>
</dbReference>
<gene>
    <name evidence="4" type="ORF">AAIK43_08680</name>
    <name evidence="3" type="ORF">FOC81_13450</name>
</gene>
<evidence type="ECO:0000313" key="6">
    <source>
        <dbReference type="Proteomes" id="UP001446337"/>
    </source>
</evidence>
<keyword evidence="1" id="KW-0547">Nucleotide-binding</keyword>
<dbReference type="SMART" id="SM00881">
    <property type="entry name" value="CoA_binding"/>
    <property type="match status" value="1"/>
</dbReference>